<name>A0A0F9DM17_9ZZZZ</name>
<dbReference type="EMBL" id="LAZR01038761">
    <property type="protein sequence ID" value="KKL18721.1"/>
    <property type="molecule type" value="Genomic_DNA"/>
</dbReference>
<proteinExistence type="predicted"/>
<dbReference type="AlphaFoldDB" id="A0A0F9DM17"/>
<sequence length="64" mass="6846">MGPSEFLNELEVIKESISAAESLATHFASQGQVGYSPIGHELAEAWDAVDRAIELLNENASSLT</sequence>
<evidence type="ECO:0000313" key="1">
    <source>
        <dbReference type="EMBL" id="KKL18721.1"/>
    </source>
</evidence>
<comment type="caution">
    <text evidence="1">The sequence shown here is derived from an EMBL/GenBank/DDBJ whole genome shotgun (WGS) entry which is preliminary data.</text>
</comment>
<gene>
    <name evidence="1" type="ORF">LCGC14_2472680</name>
</gene>
<accession>A0A0F9DM17</accession>
<reference evidence="1" key="1">
    <citation type="journal article" date="2015" name="Nature">
        <title>Complex archaea that bridge the gap between prokaryotes and eukaryotes.</title>
        <authorList>
            <person name="Spang A."/>
            <person name="Saw J.H."/>
            <person name="Jorgensen S.L."/>
            <person name="Zaremba-Niedzwiedzka K."/>
            <person name="Martijn J."/>
            <person name="Lind A.E."/>
            <person name="van Eijk R."/>
            <person name="Schleper C."/>
            <person name="Guy L."/>
            <person name="Ettema T.J."/>
        </authorList>
    </citation>
    <scope>NUCLEOTIDE SEQUENCE</scope>
</reference>
<protein>
    <submittedName>
        <fullName evidence="1">Uncharacterized protein</fullName>
    </submittedName>
</protein>
<organism evidence="1">
    <name type="scientific">marine sediment metagenome</name>
    <dbReference type="NCBI Taxonomy" id="412755"/>
    <lineage>
        <taxon>unclassified sequences</taxon>
        <taxon>metagenomes</taxon>
        <taxon>ecological metagenomes</taxon>
    </lineage>
</organism>